<dbReference type="Proteomes" id="UP000465866">
    <property type="component" value="Chromosome"/>
</dbReference>
<dbReference type="CDD" id="cd14498">
    <property type="entry name" value="DSP"/>
    <property type="match status" value="1"/>
</dbReference>
<dbReference type="InterPro" id="IPR050792">
    <property type="entry name" value="ADP-ribosylglycohydrolase"/>
</dbReference>
<evidence type="ECO:0000313" key="5">
    <source>
        <dbReference type="EMBL" id="BBX48063.1"/>
    </source>
</evidence>
<evidence type="ECO:0000256" key="2">
    <source>
        <dbReference type="ARBA" id="ARBA00022801"/>
    </source>
</evidence>
<accession>A0A7I7L1S9</accession>
<feature type="binding site" evidence="3">
    <location>
        <position position="276"/>
    </location>
    <ligand>
        <name>Mg(2+)</name>
        <dbReference type="ChEBI" id="CHEBI:18420"/>
        <label>1</label>
    </ligand>
</feature>
<keyword evidence="6" id="KW-1185">Reference proteome</keyword>
<evidence type="ECO:0000259" key="4">
    <source>
        <dbReference type="PROSITE" id="PS50056"/>
    </source>
</evidence>
<gene>
    <name evidence="5" type="ORF">MCOO_40780</name>
</gene>
<feature type="binding site" evidence="3">
    <location>
        <position position="278"/>
    </location>
    <ligand>
        <name>Mg(2+)</name>
        <dbReference type="ChEBI" id="CHEBI:18420"/>
        <label>1</label>
    </ligand>
</feature>
<feature type="binding site" evidence="3">
    <location>
        <position position="57"/>
    </location>
    <ligand>
        <name>Mg(2+)</name>
        <dbReference type="ChEBI" id="CHEBI:18420"/>
        <label>1</label>
    </ligand>
</feature>
<dbReference type="PROSITE" id="PS50056">
    <property type="entry name" value="TYR_PHOSPHATASE_2"/>
    <property type="match status" value="1"/>
</dbReference>
<evidence type="ECO:0000313" key="6">
    <source>
        <dbReference type="Proteomes" id="UP000465866"/>
    </source>
</evidence>
<feature type="binding site" evidence="3">
    <location>
        <position position="58"/>
    </location>
    <ligand>
        <name>Mg(2+)</name>
        <dbReference type="ChEBI" id="CHEBI:18420"/>
        <label>1</label>
    </ligand>
</feature>
<keyword evidence="2 5" id="KW-0378">Hydrolase</keyword>
<dbReference type="Pfam" id="PF03747">
    <property type="entry name" value="ADP_ribosyl_GH"/>
    <property type="match status" value="1"/>
</dbReference>
<feature type="domain" description="Tyrosine specific protein phosphatases" evidence="4">
    <location>
        <begin position="406"/>
        <end position="466"/>
    </location>
</feature>
<dbReference type="SUPFAM" id="SSF52799">
    <property type="entry name" value="(Phosphotyrosine protein) phosphatases II"/>
    <property type="match status" value="1"/>
</dbReference>
<dbReference type="AlphaFoldDB" id="A0A7I7L1S9"/>
<feature type="binding site" evidence="3">
    <location>
        <position position="56"/>
    </location>
    <ligand>
        <name>Mg(2+)</name>
        <dbReference type="ChEBI" id="CHEBI:18420"/>
        <label>1</label>
    </ligand>
</feature>
<evidence type="ECO:0000256" key="1">
    <source>
        <dbReference type="ARBA" id="ARBA00010702"/>
    </source>
</evidence>
<dbReference type="RefSeq" id="WP_163779582.1">
    <property type="nucleotide sequence ID" value="NZ_AP022569.1"/>
</dbReference>
<dbReference type="InterPro" id="IPR029021">
    <property type="entry name" value="Prot-tyrosine_phosphatase-like"/>
</dbReference>
<comment type="similarity">
    <text evidence="1">Belongs to the ADP-ribosylglycohydrolase family.</text>
</comment>
<dbReference type="Gene3D" id="1.10.4080.10">
    <property type="entry name" value="ADP-ribosylation/Crystallin J1"/>
    <property type="match status" value="1"/>
</dbReference>
<keyword evidence="3" id="KW-0479">Metal-binding</keyword>
<protein>
    <submittedName>
        <fullName evidence="5">Ribosylglycohydrolase</fullName>
    </submittedName>
</protein>
<dbReference type="EMBL" id="AP022569">
    <property type="protein sequence ID" value="BBX48063.1"/>
    <property type="molecule type" value="Genomic_DNA"/>
</dbReference>
<proteinExistence type="inferred from homology"/>
<dbReference type="InterPro" id="IPR005502">
    <property type="entry name" value="Ribosyl_crysJ1"/>
</dbReference>
<dbReference type="PANTHER" id="PTHR16222">
    <property type="entry name" value="ADP-RIBOSYLGLYCOHYDROLASE"/>
    <property type="match status" value="1"/>
</dbReference>
<feature type="binding site" evidence="3">
    <location>
        <position position="279"/>
    </location>
    <ligand>
        <name>Mg(2+)</name>
        <dbReference type="ChEBI" id="CHEBI:18420"/>
        <label>1</label>
    </ligand>
</feature>
<dbReference type="KEGG" id="mcoo:MCOO_40780"/>
<dbReference type="InterPro" id="IPR036705">
    <property type="entry name" value="Ribosyl_crysJ1_sf"/>
</dbReference>
<keyword evidence="3" id="KW-0460">Magnesium</keyword>
<name>A0A7I7L1S9_9MYCO</name>
<dbReference type="PANTHER" id="PTHR16222:SF24">
    <property type="entry name" value="ADP-RIBOSYLHYDROLASE ARH3"/>
    <property type="match status" value="1"/>
</dbReference>
<dbReference type="SUPFAM" id="SSF101478">
    <property type="entry name" value="ADP-ribosylglycohydrolase"/>
    <property type="match status" value="1"/>
</dbReference>
<organism evidence="5 6">
    <name type="scientific">Mycobacterium cookii</name>
    <dbReference type="NCBI Taxonomy" id="1775"/>
    <lineage>
        <taxon>Bacteria</taxon>
        <taxon>Bacillati</taxon>
        <taxon>Actinomycetota</taxon>
        <taxon>Actinomycetes</taxon>
        <taxon>Mycobacteriales</taxon>
        <taxon>Mycobacteriaceae</taxon>
        <taxon>Mycobacterium</taxon>
    </lineage>
</organism>
<dbReference type="GO" id="GO:0016787">
    <property type="term" value="F:hydrolase activity"/>
    <property type="evidence" value="ECO:0007669"/>
    <property type="project" value="UniProtKB-KW"/>
</dbReference>
<comment type="cofactor">
    <cofactor evidence="3">
        <name>Mg(2+)</name>
        <dbReference type="ChEBI" id="CHEBI:18420"/>
    </cofactor>
    <text evidence="3">Binds 2 magnesium ions per subunit.</text>
</comment>
<evidence type="ECO:0000256" key="3">
    <source>
        <dbReference type="PIRSR" id="PIRSR605502-1"/>
    </source>
</evidence>
<dbReference type="InterPro" id="IPR000387">
    <property type="entry name" value="Tyr_Pase_dom"/>
</dbReference>
<dbReference type="GO" id="GO:0046872">
    <property type="term" value="F:metal ion binding"/>
    <property type="evidence" value="ECO:0007669"/>
    <property type="project" value="UniProtKB-KW"/>
</dbReference>
<sequence length="497" mass="53177">MKLTAAQRDRACGALLASAAGDALGAGYEFGPPLAPDTPVDMIGGGLGAFEHDEWTDDTSMAIAIAEVAATGADLRGEQAQDLIVERWSFWAQTAKDIGVQTSSVLSAAKQRGISARTAHDESAALHKRSGHTAGNGSLMRTAPVALAYLDDKDALVEAARAISELTHFDPEAGDACVLWCVAICHAILTGALDARVGLNRIPVERRDLWSSRLNEAEASQPSTFSDKNGWVVAALQAAWSAIVNTPVPMDDSESGMFRADHLRLALEAAVRGGHDTDTVAAIAGGLLGATYGASAVPAQWRLMLHGWPGLDTRGLIALADKIIDGGRPDTFDYTYGGYPEARQLVQHPYDDQLWIGGAAALSKLPREVEAIVSLCRVEDSQLPDGMTHLDVRLIDYVGENENLDFVLLDTVRAVEQLRAEGRTVFLHCVQAQSRTPTISALYGARRRDVDIATALRDVSAVLPGAHPNADFKVALGRLRPKPLEIQVVDAHRVRPK</sequence>
<dbReference type="Gene3D" id="3.90.190.10">
    <property type="entry name" value="Protein tyrosine phosphatase superfamily"/>
    <property type="match status" value="1"/>
</dbReference>
<reference evidence="5 6" key="1">
    <citation type="journal article" date="2019" name="Emerg. Microbes Infect.">
        <title>Comprehensive subspecies identification of 175 nontuberculous mycobacteria species based on 7547 genomic profiles.</title>
        <authorList>
            <person name="Matsumoto Y."/>
            <person name="Kinjo T."/>
            <person name="Motooka D."/>
            <person name="Nabeya D."/>
            <person name="Jung N."/>
            <person name="Uechi K."/>
            <person name="Horii T."/>
            <person name="Iida T."/>
            <person name="Fujita J."/>
            <person name="Nakamura S."/>
        </authorList>
    </citation>
    <scope>NUCLEOTIDE SEQUENCE [LARGE SCALE GENOMIC DNA]</scope>
    <source>
        <strain evidence="5 6">JCM 12404</strain>
    </source>
</reference>